<keyword evidence="2" id="KW-1185">Reference proteome</keyword>
<evidence type="ECO:0000313" key="1">
    <source>
        <dbReference type="EMBL" id="TFV94238.1"/>
    </source>
</evidence>
<accession>A0A4Y9QR25</accession>
<dbReference type="Proteomes" id="UP000297647">
    <property type="component" value="Unassembled WGS sequence"/>
</dbReference>
<reference evidence="1 2" key="1">
    <citation type="submission" date="2019-03" db="EMBL/GenBank/DDBJ databases">
        <title>Algoriphagus sp. nov, a new strain isolated from root system soil of mangrove plant Kandelia.</title>
        <authorList>
            <person name="Yin Q."/>
            <person name="Wang K."/>
            <person name="Song Z."/>
        </authorList>
    </citation>
    <scope>NUCLEOTIDE SEQUENCE [LARGE SCALE GENOMIC DNA]</scope>
    <source>
        <strain evidence="1 2">XY-J91</strain>
    </source>
</reference>
<evidence type="ECO:0000313" key="2">
    <source>
        <dbReference type="Proteomes" id="UP000297647"/>
    </source>
</evidence>
<protein>
    <submittedName>
        <fullName evidence="1">Uncharacterized protein</fullName>
    </submittedName>
</protein>
<dbReference type="RefSeq" id="WP_135073380.1">
    <property type="nucleotide sequence ID" value="NZ_SPSB01000003.1"/>
</dbReference>
<dbReference type="OrthoDB" id="2575320at2"/>
<comment type="caution">
    <text evidence="1">The sequence shown here is derived from an EMBL/GenBank/DDBJ whole genome shotgun (WGS) entry which is preliminary data.</text>
</comment>
<dbReference type="AlphaFoldDB" id="A0A4Y9QR25"/>
<proteinExistence type="predicted"/>
<organism evidence="1 2">
    <name type="scientific">Algoriphagus kandeliae</name>
    <dbReference type="NCBI Taxonomy" id="2562278"/>
    <lineage>
        <taxon>Bacteria</taxon>
        <taxon>Pseudomonadati</taxon>
        <taxon>Bacteroidota</taxon>
        <taxon>Cytophagia</taxon>
        <taxon>Cytophagales</taxon>
        <taxon>Cyclobacteriaceae</taxon>
        <taxon>Algoriphagus</taxon>
    </lineage>
</organism>
<sequence>MDELDLELWGNEELIRKQNQLKYQFWTLLGKVGDAFSQDFLLEIHPNSKGKKQAQGRDLGGLPYQVLDIIRDFDLEIGLNIRLLNWFGKGVFLFVIVGKERYPNFDFSNLGLTPTNTESPFDYEEILGEIKNSSQKNTVPKYQQGFQRLPISSSSEKNFQNWTHAIKCVLEVLRVNH</sequence>
<dbReference type="EMBL" id="SPSB01000003">
    <property type="protein sequence ID" value="TFV94238.1"/>
    <property type="molecule type" value="Genomic_DNA"/>
</dbReference>
<name>A0A4Y9QR25_9BACT</name>
<gene>
    <name evidence="1" type="ORF">E4S40_09380</name>
</gene>